<dbReference type="EMBL" id="LOSJ02000002">
    <property type="protein sequence ID" value="PNM58305.1"/>
    <property type="molecule type" value="Genomic_DNA"/>
</dbReference>
<evidence type="ECO:0000313" key="2">
    <source>
        <dbReference type="Proteomes" id="UP000053748"/>
    </source>
</evidence>
<reference evidence="1" key="1">
    <citation type="submission" date="2017-12" db="EMBL/GenBank/DDBJ databases">
        <title>FDA dAtabase for Regulatory Grade micrObial Sequences (FDA-ARGOS): Supporting development and validation of Infectious Disease Dx tests.</title>
        <authorList>
            <person name="Hoffmann M."/>
            <person name="Allard M."/>
            <person name="Evans P."/>
            <person name="Brown E."/>
            <person name="Tallon L.J."/>
            <person name="Sadzewicz L."/>
            <person name="Sengamalay N."/>
            <person name="Ott S."/>
            <person name="Godinez A."/>
            <person name="Nagaraj S."/>
            <person name="Vavikolanu K."/>
            <person name="Aluvathingal J."/>
            <person name="Nadendla S."/>
            <person name="Hobson J."/>
            <person name="Sichtig H."/>
        </authorList>
    </citation>
    <scope>NUCLEOTIDE SEQUENCE [LARGE SCALE GENOMIC DNA]</scope>
    <source>
        <strain evidence="1">FDAARGOS_113</strain>
    </source>
</reference>
<evidence type="ECO:0000313" key="1">
    <source>
        <dbReference type="EMBL" id="PNM58305.1"/>
    </source>
</evidence>
<name>A0A2J9V3I4_VIBMI</name>
<accession>A0A2J9V3I4</accession>
<gene>
    <name evidence="1" type="ORF">AL544_020730</name>
</gene>
<proteinExistence type="predicted"/>
<dbReference type="AlphaFoldDB" id="A0A2J9V3I4"/>
<organism evidence="1 2">
    <name type="scientific">Vibrio mimicus</name>
    <dbReference type="NCBI Taxonomy" id="674"/>
    <lineage>
        <taxon>Bacteria</taxon>
        <taxon>Pseudomonadati</taxon>
        <taxon>Pseudomonadota</taxon>
        <taxon>Gammaproteobacteria</taxon>
        <taxon>Vibrionales</taxon>
        <taxon>Vibrionaceae</taxon>
        <taxon>Vibrio</taxon>
    </lineage>
</organism>
<keyword evidence="2" id="KW-1185">Reference proteome</keyword>
<dbReference type="RefSeq" id="WP_000085857.1">
    <property type="nucleotide sequence ID" value="NZ_CAWMSS010000001.1"/>
</dbReference>
<dbReference type="Proteomes" id="UP000053748">
    <property type="component" value="Unassembled WGS sequence"/>
</dbReference>
<sequence>MSRFEQTGKQRKDRPLAALNRAVLEKIAQCPSSSAAFLTSNGRGMRQSFVQDITKVMTVLINEMCLRSAKIGVATRDGFVLRSWGFIAKQCNLPEWRVKQCVKFIFLKGWVTSKQPRESYTGADNIEKWRGLASIKRVTDKYFKDLGIYEQFQRAKEAAKDWLKLYARRLGRPIKYIQTPVTLLRRRRREAAEKALPAAPIPI</sequence>
<dbReference type="OrthoDB" id="5862149at2"/>
<comment type="caution">
    <text evidence="1">The sequence shown here is derived from an EMBL/GenBank/DDBJ whole genome shotgun (WGS) entry which is preliminary data.</text>
</comment>
<protein>
    <submittedName>
        <fullName evidence="1">Uncharacterized protein</fullName>
    </submittedName>
</protein>